<evidence type="ECO:0000259" key="3">
    <source>
        <dbReference type="Pfam" id="PF13600"/>
    </source>
</evidence>
<sequence>MIFLIICTITSQVVSATFYPDQILIREEVKVHLTGSKKVTITGLPGNLDPTSFRISGRNLSIGEVSLVEVYLKEPKDPKVRRLVAKIDSLEEEIRRIEDGIDALRAKEEFLKSIRVSVPKKISGELYRGGVDPENWRKVMDFIFEGAVDIRAEIREMERDGEKKKEALADLRDKLSRIAPYYRRRSYNAVIEVRAKRPGEFRLQLEYLIRSGGWHPYYELRPKGEGLEIGVFGKVIQRSGRDWKGAKVELTTARPSIGPKPPPLIAWQLRFEEVWAKEKVGRVLAQRPAVPARDEEQKVMIEEVGRAVSFKIPGLQTIKTGEEKKLPIITRTFPARMIHFTSPGVSPFVYLKAEAENGFDFPLLPGGGNVYSDGLFSGVIEIGHTAPGESLHLFIGPDEQIKVKRELVRRFKEKRGIFKKREAVSYHFRITVNNYRKRKIDLILKDQIPISTDAEIKVRDVQIDPKTEPDEKGILTWPITLNPNEEREFNIKFTVEYPKGRRVIGLP</sequence>
<dbReference type="Proteomes" id="UP000268469">
    <property type="component" value="Unassembled WGS sequence"/>
</dbReference>
<evidence type="ECO:0000259" key="2">
    <source>
        <dbReference type="Pfam" id="PF13598"/>
    </source>
</evidence>
<dbReference type="Pfam" id="PF13600">
    <property type="entry name" value="DUF4140"/>
    <property type="match status" value="1"/>
</dbReference>
<evidence type="ECO:0000256" key="1">
    <source>
        <dbReference type="SAM" id="Coils"/>
    </source>
</evidence>
<protein>
    <recommendedName>
        <fullName evidence="6">Mucoidy inhibitor MuiA family protein</fullName>
    </recommendedName>
</protein>
<dbReference type="NCBIfam" id="TIGR02231">
    <property type="entry name" value="mucoidy inhibitor MuiA family protein"/>
    <property type="match status" value="1"/>
</dbReference>
<dbReference type="EMBL" id="QNBE01000007">
    <property type="protein sequence ID" value="RKX71529.1"/>
    <property type="molecule type" value="Genomic_DNA"/>
</dbReference>
<evidence type="ECO:0000313" key="5">
    <source>
        <dbReference type="Proteomes" id="UP000268469"/>
    </source>
</evidence>
<dbReference type="InterPro" id="IPR011935">
    <property type="entry name" value="CHP02231"/>
</dbReference>
<proteinExistence type="predicted"/>
<dbReference type="PANTHER" id="PTHR31005:SF8">
    <property type="entry name" value="DUF4139 DOMAIN-CONTAINING PROTEIN"/>
    <property type="match status" value="1"/>
</dbReference>
<evidence type="ECO:0000313" key="4">
    <source>
        <dbReference type="EMBL" id="RKX71529.1"/>
    </source>
</evidence>
<feature type="coiled-coil region" evidence="1">
    <location>
        <begin position="80"/>
        <end position="107"/>
    </location>
</feature>
<feature type="domain" description="DUF4140" evidence="3">
    <location>
        <begin position="16"/>
        <end position="111"/>
    </location>
</feature>
<evidence type="ECO:0008006" key="6">
    <source>
        <dbReference type="Google" id="ProtNLM"/>
    </source>
</evidence>
<dbReference type="PANTHER" id="PTHR31005">
    <property type="entry name" value="DUF4139 DOMAIN-CONTAINING PROTEIN"/>
    <property type="match status" value="1"/>
</dbReference>
<comment type="caution">
    <text evidence="4">The sequence shown here is derived from an EMBL/GenBank/DDBJ whole genome shotgun (WGS) entry which is preliminary data.</text>
</comment>
<reference evidence="4 5" key="1">
    <citation type="submission" date="2018-06" db="EMBL/GenBank/DDBJ databases">
        <title>Extensive metabolic versatility and redundancy in microbially diverse, dynamic hydrothermal sediments.</title>
        <authorList>
            <person name="Dombrowski N."/>
            <person name="Teske A."/>
            <person name="Baker B.J."/>
        </authorList>
    </citation>
    <scope>NUCLEOTIDE SEQUENCE [LARGE SCALE GENOMIC DNA]</scope>
    <source>
        <strain evidence="4">B36_G15</strain>
    </source>
</reference>
<dbReference type="InterPro" id="IPR025554">
    <property type="entry name" value="DUF4140"/>
</dbReference>
<dbReference type="Pfam" id="PF13598">
    <property type="entry name" value="DUF4139"/>
    <property type="match status" value="1"/>
</dbReference>
<gene>
    <name evidence="4" type="ORF">DRP53_01365</name>
</gene>
<dbReference type="InterPro" id="IPR037291">
    <property type="entry name" value="DUF4139"/>
</dbReference>
<organism evidence="4 5">
    <name type="scientific">candidate division WOR-3 bacterium</name>
    <dbReference type="NCBI Taxonomy" id="2052148"/>
    <lineage>
        <taxon>Bacteria</taxon>
        <taxon>Bacteria division WOR-3</taxon>
    </lineage>
</organism>
<dbReference type="AlphaFoldDB" id="A0A660SL73"/>
<feature type="domain" description="DUF4139" evidence="2">
    <location>
        <begin position="203"/>
        <end position="499"/>
    </location>
</feature>
<name>A0A660SL73_UNCW3</name>
<keyword evidence="1" id="KW-0175">Coiled coil</keyword>
<accession>A0A660SL73</accession>